<dbReference type="Proteomes" id="UP000296049">
    <property type="component" value="Unassembled WGS sequence"/>
</dbReference>
<keyword evidence="4" id="KW-1185">Reference proteome</keyword>
<evidence type="ECO:0000256" key="2">
    <source>
        <dbReference type="SAM" id="SignalP"/>
    </source>
</evidence>
<evidence type="ECO:0000313" key="3">
    <source>
        <dbReference type="EMBL" id="EOB01223.1"/>
    </source>
</evidence>
<organism evidence="3 4">
    <name type="scientific">Anas platyrhynchos</name>
    <name type="common">Mallard</name>
    <name type="synonym">Anas boschas</name>
    <dbReference type="NCBI Taxonomy" id="8839"/>
    <lineage>
        <taxon>Eukaryota</taxon>
        <taxon>Metazoa</taxon>
        <taxon>Chordata</taxon>
        <taxon>Craniata</taxon>
        <taxon>Vertebrata</taxon>
        <taxon>Euteleostomi</taxon>
        <taxon>Archelosauria</taxon>
        <taxon>Archosauria</taxon>
        <taxon>Dinosauria</taxon>
        <taxon>Saurischia</taxon>
        <taxon>Theropoda</taxon>
        <taxon>Coelurosauria</taxon>
        <taxon>Aves</taxon>
        <taxon>Neognathae</taxon>
        <taxon>Galloanserae</taxon>
        <taxon>Anseriformes</taxon>
        <taxon>Anatidae</taxon>
        <taxon>Anatinae</taxon>
        <taxon>Anas</taxon>
    </lineage>
</organism>
<sequence>MNSFKPAFTWWLLYLQWQYPCGVQRVTLPLAHASSCQEGISSNLPFCPQEAFKVQLGPLLGALGKENTEKNLAVSVRPFPGEGAAQLKRSISKLKYAVCKGSTSIYTVMKHYEGAAERCQLSPQELIDMHASFQGILGHFLPPVKGTQAATLEIPDDVLSPQLRNVESGSNSSAEHYSLELFCKSKHQGNIHTIRVDIVDKYNGLYLASIDSNITEFNRNLCSWSNPELGAKHYVVQLKALHCLSKEITLPSKRLKQTLDSDRSTPSTLLPDQHNSKNPGKETSFSVYKIPQYVYPGEDKGPQSKARVLCDCVLTSHCVPRVGM</sequence>
<feature type="chain" id="PRO_5004344424" evidence="2">
    <location>
        <begin position="24"/>
        <end position="324"/>
    </location>
</feature>
<feature type="region of interest" description="Disordered" evidence="1">
    <location>
        <begin position="255"/>
        <end position="283"/>
    </location>
</feature>
<keyword evidence="2" id="KW-0732">Signal</keyword>
<accession>R0LLB8</accession>
<dbReference type="AlphaFoldDB" id="R0LLB8"/>
<gene>
    <name evidence="3" type="ORF">Anapl_02351</name>
</gene>
<dbReference type="EMBL" id="KB743111">
    <property type="protein sequence ID" value="EOB01223.1"/>
    <property type="molecule type" value="Genomic_DNA"/>
</dbReference>
<reference evidence="4" key="1">
    <citation type="journal article" date="2013" name="Nat. Genet.">
        <title>The duck genome and transcriptome provide insight into an avian influenza virus reservoir species.</title>
        <authorList>
            <person name="Huang Y."/>
            <person name="Li Y."/>
            <person name="Burt D.W."/>
            <person name="Chen H."/>
            <person name="Zhang Y."/>
            <person name="Qian W."/>
            <person name="Kim H."/>
            <person name="Gan S."/>
            <person name="Zhao Y."/>
            <person name="Li J."/>
            <person name="Yi K."/>
            <person name="Feng H."/>
            <person name="Zhu P."/>
            <person name="Li B."/>
            <person name="Liu Q."/>
            <person name="Fairley S."/>
            <person name="Magor K.E."/>
            <person name="Du Z."/>
            <person name="Hu X."/>
            <person name="Goodman L."/>
            <person name="Tafer H."/>
            <person name="Vignal A."/>
            <person name="Lee T."/>
            <person name="Kim K.W."/>
            <person name="Sheng Z."/>
            <person name="An Y."/>
            <person name="Searle S."/>
            <person name="Herrero J."/>
            <person name="Groenen M.A."/>
            <person name="Crooijmans R.P."/>
            <person name="Faraut T."/>
            <person name="Cai Q."/>
            <person name="Webster R.G."/>
            <person name="Aldridge J.R."/>
            <person name="Warren W.C."/>
            <person name="Bartschat S."/>
            <person name="Kehr S."/>
            <person name="Marz M."/>
            <person name="Stadler P.F."/>
            <person name="Smith J."/>
            <person name="Kraus R.H."/>
            <person name="Zhao Y."/>
            <person name="Ren L."/>
            <person name="Fei J."/>
            <person name="Morisson M."/>
            <person name="Kaiser P."/>
            <person name="Griffin D.K."/>
            <person name="Rao M."/>
            <person name="Pitel F."/>
            <person name="Wang J."/>
            <person name="Li N."/>
        </authorList>
    </citation>
    <scope>NUCLEOTIDE SEQUENCE [LARGE SCALE GENOMIC DNA]</scope>
</reference>
<feature type="signal peptide" evidence="2">
    <location>
        <begin position="1"/>
        <end position="23"/>
    </location>
</feature>
<evidence type="ECO:0000256" key="1">
    <source>
        <dbReference type="SAM" id="MobiDB-lite"/>
    </source>
</evidence>
<evidence type="ECO:0000313" key="4">
    <source>
        <dbReference type="Proteomes" id="UP000296049"/>
    </source>
</evidence>
<name>R0LLB8_ANAPL</name>
<proteinExistence type="predicted"/>
<protein>
    <submittedName>
        <fullName evidence="3">Uncharacterized protein</fullName>
    </submittedName>
</protein>